<feature type="transmembrane region" description="Helical" evidence="1">
    <location>
        <begin position="169"/>
        <end position="185"/>
    </location>
</feature>
<evidence type="ECO:0000259" key="2">
    <source>
        <dbReference type="Pfam" id="PF00892"/>
    </source>
</evidence>
<dbReference type="SUPFAM" id="SSF103481">
    <property type="entry name" value="Multidrug resistance efflux transporter EmrE"/>
    <property type="match status" value="2"/>
</dbReference>
<reference evidence="3 4" key="1">
    <citation type="submission" date="2018-08" db="EMBL/GenBank/DDBJ databases">
        <title>Paraburkholderia sp. DHOM06 isolated from forest soil.</title>
        <authorList>
            <person name="Gao Z.-H."/>
            <person name="Qiu L.-H."/>
        </authorList>
    </citation>
    <scope>NUCLEOTIDE SEQUENCE [LARGE SCALE GENOMIC DNA]</scope>
    <source>
        <strain evidence="3 4">DHOM06</strain>
    </source>
</reference>
<accession>A0A3D8K3Y7</accession>
<feature type="transmembrane region" description="Helical" evidence="1">
    <location>
        <begin position="46"/>
        <end position="64"/>
    </location>
</feature>
<comment type="caution">
    <text evidence="3">The sequence shown here is derived from an EMBL/GenBank/DDBJ whole genome shotgun (WGS) entry which is preliminary data.</text>
</comment>
<feature type="transmembrane region" description="Helical" evidence="1">
    <location>
        <begin position="76"/>
        <end position="95"/>
    </location>
</feature>
<feature type="transmembrane region" description="Helical" evidence="1">
    <location>
        <begin position="12"/>
        <end position="34"/>
    </location>
</feature>
<evidence type="ECO:0000256" key="1">
    <source>
        <dbReference type="SAM" id="Phobius"/>
    </source>
</evidence>
<dbReference type="Pfam" id="PF00892">
    <property type="entry name" value="EamA"/>
    <property type="match status" value="1"/>
</dbReference>
<dbReference type="InterPro" id="IPR000620">
    <property type="entry name" value="EamA_dom"/>
</dbReference>
<evidence type="ECO:0000313" key="4">
    <source>
        <dbReference type="Proteomes" id="UP000256838"/>
    </source>
</evidence>
<dbReference type="GO" id="GO:0016020">
    <property type="term" value="C:membrane"/>
    <property type="evidence" value="ECO:0007669"/>
    <property type="project" value="InterPro"/>
</dbReference>
<keyword evidence="1" id="KW-0472">Membrane</keyword>
<proteinExistence type="predicted"/>
<gene>
    <name evidence="3" type="ORF">DWV00_05600</name>
</gene>
<evidence type="ECO:0000313" key="3">
    <source>
        <dbReference type="EMBL" id="RDU99880.1"/>
    </source>
</evidence>
<dbReference type="PANTHER" id="PTHR22911">
    <property type="entry name" value="ACYL-MALONYL CONDENSING ENZYME-RELATED"/>
    <property type="match status" value="1"/>
</dbReference>
<dbReference type="Proteomes" id="UP000256838">
    <property type="component" value="Unassembled WGS sequence"/>
</dbReference>
<feature type="transmembrane region" description="Helical" evidence="1">
    <location>
        <begin position="227"/>
        <end position="248"/>
    </location>
</feature>
<dbReference type="AlphaFoldDB" id="A0A3D8K3Y7"/>
<keyword evidence="1" id="KW-1133">Transmembrane helix</keyword>
<dbReference type="OrthoDB" id="5295396at2"/>
<sequence>MTSAARVTRASPANALTPVLALLVNAFVWGVSWWPFRRLQAMGLHPLWTTAIVYLLSVFVIGLWRRRAWRQLATKPALWLIFLASGTTNAAFNWAVSIGDVVRVVLLFYLMPLWALLLARIVLKERMTRGAILRVLLAMAGAMLVLWHPAEPANGAAAHALEGFSLPEALALIGGFAFALNNVMLKRAAAEPEEGRALAMFLGGATVAGTVAAFLSSGPHGSAVGVAWPALSMAWPIPAAGLAVAFLLSNLCLQYGAARLSATVTAVVMPAEVLFASLTAVWWGGATLHASVLAGGALILSATFAGIMGHREGAG</sequence>
<feature type="transmembrane region" description="Helical" evidence="1">
    <location>
        <begin position="101"/>
        <end position="119"/>
    </location>
</feature>
<feature type="transmembrane region" description="Helical" evidence="1">
    <location>
        <begin position="289"/>
        <end position="309"/>
    </location>
</feature>
<feature type="transmembrane region" description="Helical" evidence="1">
    <location>
        <begin position="131"/>
        <end position="149"/>
    </location>
</feature>
<feature type="transmembrane region" description="Helical" evidence="1">
    <location>
        <begin position="260"/>
        <end position="283"/>
    </location>
</feature>
<organism evidence="3 4">
    <name type="scientific">Trinickia dinghuensis</name>
    <dbReference type="NCBI Taxonomy" id="2291023"/>
    <lineage>
        <taxon>Bacteria</taxon>
        <taxon>Pseudomonadati</taxon>
        <taxon>Pseudomonadota</taxon>
        <taxon>Betaproteobacteria</taxon>
        <taxon>Burkholderiales</taxon>
        <taxon>Burkholderiaceae</taxon>
        <taxon>Trinickia</taxon>
    </lineage>
</organism>
<keyword evidence="4" id="KW-1185">Reference proteome</keyword>
<dbReference type="EMBL" id="QRGA01000003">
    <property type="protein sequence ID" value="RDU99880.1"/>
    <property type="molecule type" value="Genomic_DNA"/>
</dbReference>
<dbReference type="InterPro" id="IPR037185">
    <property type="entry name" value="EmrE-like"/>
</dbReference>
<feature type="transmembrane region" description="Helical" evidence="1">
    <location>
        <begin position="197"/>
        <end position="215"/>
    </location>
</feature>
<name>A0A3D8K3Y7_9BURK</name>
<keyword evidence="1" id="KW-0812">Transmembrane</keyword>
<protein>
    <submittedName>
        <fullName evidence="3">DMT family transporter</fullName>
    </submittedName>
</protein>
<feature type="domain" description="EamA" evidence="2">
    <location>
        <begin position="19"/>
        <end position="146"/>
    </location>
</feature>